<evidence type="ECO:0000259" key="5">
    <source>
        <dbReference type="PROSITE" id="PS50977"/>
    </source>
</evidence>
<proteinExistence type="predicted"/>
<evidence type="ECO:0000256" key="3">
    <source>
        <dbReference type="ARBA" id="ARBA00023163"/>
    </source>
</evidence>
<dbReference type="Gene3D" id="1.10.357.10">
    <property type="entry name" value="Tetracycline Repressor, domain 2"/>
    <property type="match status" value="1"/>
</dbReference>
<dbReference type="PANTHER" id="PTHR47506:SF1">
    <property type="entry name" value="HTH-TYPE TRANSCRIPTIONAL REGULATOR YJDC"/>
    <property type="match status" value="1"/>
</dbReference>
<dbReference type="Gene3D" id="1.10.10.60">
    <property type="entry name" value="Homeodomain-like"/>
    <property type="match status" value="1"/>
</dbReference>
<dbReference type="SUPFAM" id="SSF46689">
    <property type="entry name" value="Homeodomain-like"/>
    <property type="match status" value="1"/>
</dbReference>
<dbReference type="SUPFAM" id="SSF48498">
    <property type="entry name" value="Tetracyclin repressor-like, C-terminal domain"/>
    <property type="match status" value="1"/>
</dbReference>
<sequence length="204" mass="22617">MKEISATARKTGRPRTFDADNALDKAMKVFWEKGYEGSSLPELTEAMGMNRPSMYAVFGNKENLFRMALDRYAQTHDPLFHAALKEPSARAVVEHFLRGNADAQTESDNPHGCLEINGALVCSNDALPIRDTLIERRAASEVLLRDRFERAKLDGDLPADSCSSQMARYVMTVSNGMAVQAAAGASRKQLQEVVDQVLRGWPVR</sequence>
<evidence type="ECO:0000256" key="1">
    <source>
        <dbReference type="ARBA" id="ARBA00023015"/>
    </source>
</evidence>
<dbReference type="Proteomes" id="UP000666369">
    <property type="component" value="Unassembled WGS sequence"/>
</dbReference>
<dbReference type="InterPro" id="IPR009057">
    <property type="entry name" value="Homeodomain-like_sf"/>
</dbReference>
<name>A0ABX0FLU4_9BURK</name>
<feature type="domain" description="HTH tetR-type" evidence="5">
    <location>
        <begin position="16"/>
        <end position="76"/>
    </location>
</feature>
<keyword evidence="2 4" id="KW-0238">DNA-binding</keyword>
<evidence type="ECO:0000256" key="4">
    <source>
        <dbReference type="PROSITE-ProRule" id="PRU00335"/>
    </source>
</evidence>
<feature type="DNA-binding region" description="H-T-H motif" evidence="4">
    <location>
        <begin position="39"/>
        <end position="58"/>
    </location>
</feature>
<protein>
    <submittedName>
        <fullName evidence="6">TetR/AcrR family transcriptional regulator</fullName>
    </submittedName>
</protein>
<gene>
    <name evidence="6" type="ORF">GW587_14950</name>
</gene>
<keyword evidence="7" id="KW-1185">Reference proteome</keyword>
<dbReference type="EMBL" id="JAADJT010000006">
    <property type="protein sequence ID" value="NGZ85548.1"/>
    <property type="molecule type" value="Genomic_DNA"/>
</dbReference>
<dbReference type="PRINTS" id="PR00455">
    <property type="entry name" value="HTHTETR"/>
</dbReference>
<evidence type="ECO:0000313" key="6">
    <source>
        <dbReference type="EMBL" id="NGZ85548.1"/>
    </source>
</evidence>
<reference evidence="7" key="1">
    <citation type="submission" date="2023-07" db="EMBL/GenBank/DDBJ databases">
        <title>Duganella aceri sp. nov., isolated from tree sap.</title>
        <authorList>
            <person name="Kim I.S."/>
        </authorList>
    </citation>
    <scope>NUCLEOTIDE SEQUENCE [LARGE SCALE GENOMIC DNA]</scope>
    <source>
        <strain evidence="7">SAP-35</strain>
    </source>
</reference>
<organism evidence="6 7">
    <name type="scientific">Duganella aceris</name>
    <dbReference type="NCBI Taxonomy" id="2703883"/>
    <lineage>
        <taxon>Bacteria</taxon>
        <taxon>Pseudomonadati</taxon>
        <taxon>Pseudomonadota</taxon>
        <taxon>Betaproteobacteria</taxon>
        <taxon>Burkholderiales</taxon>
        <taxon>Oxalobacteraceae</taxon>
        <taxon>Telluria group</taxon>
        <taxon>Duganella</taxon>
    </lineage>
</organism>
<dbReference type="PROSITE" id="PS50977">
    <property type="entry name" value="HTH_TETR_2"/>
    <property type="match status" value="1"/>
</dbReference>
<dbReference type="InterPro" id="IPR036271">
    <property type="entry name" value="Tet_transcr_reg_TetR-rel_C_sf"/>
</dbReference>
<dbReference type="RefSeq" id="WP_166104409.1">
    <property type="nucleotide sequence ID" value="NZ_JAADJT010000006.1"/>
</dbReference>
<dbReference type="Pfam" id="PF00440">
    <property type="entry name" value="TetR_N"/>
    <property type="match status" value="1"/>
</dbReference>
<keyword evidence="3" id="KW-0804">Transcription</keyword>
<keyword evidence="1" id="KW-0805">Transcription regulation</keyword>
<evidence type="ECO:0000256" key="2">
    <source>
        <dbReference type="ARBA" id="ARBA00023125"/>
    </source>
</evidence>
<dbReference type="PANTHER" id="PTHR47506">
    <property type="entry name" value="TRANSCRIPTIONAL REGULATORY PROTEIN"/>
    <property type="match status" value="1"/>
</dbReference>
<accession>A0ABX0FLU4</accession>
<dbReference type="InterPro" id="IPR001647">
    <property type="entry name" value="HTH_TetR"/>
</dbReference>
<evidence type="ECO:0000313" key="7">
    <source>
        <dbReference type="Proteomes" id="UP000666369"/>
    </source>
</evidence>
<comment type="caution">
    <text evidence="6">The sequence shown here is derived from an EMBL/GenBank/DDBJ whole genome shotgun (WGS) entry which is preliminary data.</text>
</comment>